<organism evidence="2 3">
    <name type="scientific">Deinococcus multiflagellatus</name>
    <dbReference type="NCBI Taxonomy" id="1656887"/>
    <lineage>
        <taxon>Bacteria</taxon>
        <taxon>Thermotogati</taxon>
        <taxon>Deinococcota</taxon>
        <taxon>Deinococci</taxon>
        <taxon>Deinococcales</taxon>
        <taxon>Deinococcaceae</taxon>
        <taxon>Deinococcus</taxon>
    </lineage>
</organism>
<dbReference type="RefSeq" id="WP_224604275.1">
    <property type="nucleotide sequence ID" value="NZ_JAIQXV010000001.1"/>
</dbReference>
<dbReference type="PROSITE" id="PS51257">
    <property type="entry name" value="PROKAR_LIPOPROTEIN"/>
    <property type="match status" value="1"/>
</dbReference>
<evidence type="ECO:0000313" key="2">
    <source>
        <dbReference type="EMBL" id="MFC6659439.1"/>
    </source>
</evidence>
<protein>
    <recommendedName>
        <fullName evidence="4">Lipoprotein</fullName>
    </recommendedName>
</protein>
<evidence type="ECO:0008006" key="4">
    <source>
        <dbReference type="Google" id="ProtNLM"/>
    </source>
</evidence>
<keyword evidence="3" id="KW-1185">Reference proteome</keyword>
<feature type="signal peptide" evidence="1">
    <location>
        <begin position="1"/>
        <end position="22"/>
    </location>
</feature>
<accession>A0ABW1ZEY1</accession>
<reference evidence="3" key="1">
    <citation type="journal article" date="2019" name="Int. J. Syst. Evol. Microbiol.">
        <title>The Global Catalogue of Microorganisms (GCM) 10K type strain sequencing project: providing services to taxonomists for standard genome sequencing and annotation.</title>
        <authorList>
            <consortium name="The Broad Institute Genomics Platform"/>
            <consortium name="The Broad Institute Genome Sequencing Center for Infectious Disease"/>
            <person name="Wu L."/>
            <person name="Ma J."/>
        </authorList>
    </citation>
    <scope>NUCLEOTIDE SEQUENCE [LARGE SCALE GENOMIC DNA]</scope>
    <source>
        <strain evidence="3">CCUG 63830</strain>
    </source>
</reference>
<evidence type="ECO:0000313" key="3">
    <source>
        <dbReference type="Proteomes" id="UP001596317"/>
    </source>
</evidence>
<dbReference type="EMBL" id="JBHSWB010000001">
    <property type="protein sequence ID" value="MFC6659439.1"/>
    <property type="molecule type" value="Genomic_DNA"/>
</dbReference>
<proteinExistence type="predicted"/>
<name>A0ABW1ZEY1_9DEIO</name>
<keyword evidence="1" id="KW-0732">Signal</keyword>
<dbReference type="Proteomes" id="UP001596317">
    <property type="component" value="Unassembled WGS sequence"/>
</dbReference>
<gene>
    <name evidence="2" type="ORF">ACFP90_02905</name>
</gene>
<sequence>MKRAALAALGLMGVLASCNVTVTGPTAQPVTITQLNSYTSDYYYETVENGQTKRNYVICNDRQTRLYLDVSWSGPLSQLGARFTTTRNGSTSSKEVSTNVFGANTSGRDTFTYTIGAGALPLSARSGGPTLAAQKLAAQAIVVTPSTMGNVAVDIWGYNPDGLKSRELQAPGTIPIVASCA</sequence>
<feature type="chain" id="PRO_5047186481" description="Lipoprotein" evidence="1">
    <location>
        <begin position="23"/>
        <end position="181"/>
    </location>
</feature>
<evidence type="ECO:0000256" key="1">
    <source>
        <dbReference type="SAM" id="SignalP"/>
    </source>
</evidence>
<comment type="caution">
    <text evidence="2">The sequence shown here is derived from an EMBL/GenBank/DDBJ whole genome shotgun (WGS) entry which is preliminary data.</text>
</comment>